<name>A0A4R3V5T4_9BURK</name>
<sequence length="144" mass="15429">MSIIFLGGHVNTIAKSSSGRRRRRTFDPAFKAELVAACQYPGVSVAAIALEHGLNANLLRRWVTEHERYGYHGGDAVAAPSTAQDQPMPSAVLPPPFVPVSLAAAPPSSDAISLSLTRGSTTVRVTWPVSAAAHCTELLREWLR</sequence>
<gene>
    <name evidence="1" type="ORF">EV686_10449</name>
</gene>
<proteinExistence type="predicted"/>
<comment type="caution">
    <text evidence="1">The sequence shown here is derived from an EMBL/GenBank/DDBJ whole genome shotgun (WGS) entry which is preliminary data.</text>
</comment>
<dbReference type="Proteomes" id="UP000294692">
    <property type="component" value="Unassembled WGS sequence"/>
</dbReference>
<dbReference type="Pfam" id="PF01527">
    <property type="entry name" value="HTH_Tnp_1"/>
    <property type="match status" value="1"/>
</dbReference>
<dbReference type="InterPro" id="IPR036388">
    <property type="entry name" value="WH-like_DNA-bd_sf"/>
</dbReference>
<accession>A0A4R3V5T4</accession>
<organism evidence="1 2">
    <name type="scientific">Paracandidimonas soli</name>
    <dbReference type="NCBI Taxonomy" id="1917182"/>
    <lineage>
        <taxon>Bacteria</taxon>
        <taxon>Pseudomonadati</taxon>
        <taxon>Pseudomonadota</taxon>
        <taxon>Betaproteobacteria</taxon>
        <taxon>Burkholderiales</taxon>
        <taxon>Alcaligenaceae</taxon>
        <taxon>Paracandidimonas</taxon>
    </lineage>
</organism>
<dbReference type="GO" id="GO:0006313">
    <property type="term" value="P:DNA transposition"/>
    <property type="evidence" value="ECO:0007669"/>
    <property type="project" value="InterPro"/>
</dbReference>
<evidence type="ECO:0000313" key="2">
    <source>
        <dbReference type="Proteomes" id="UP000294692"/>
    </source>
</evidence>
<keyword evidence="2" id="KW-1185">Reference proteome</keyword>
<dbReference type="Gene3D" id="1.10.10.10">
    <property type="entry name" value="Winged helix-like DNA-binding domain superfamily/Winged helix DNA-binding domain"/>
    <property type="match status" value="1"/>
</dbReference>
<evidence type="ECO:0000313" key="1">
    <source>
        <dbReference type="EMBL" id="TCU98952.1"/>
    </source>
</evidence>
<dbReference type="GO" id="GO:0004803">
    <property type="term" value="F:transposase activity"/>
    <property type="evidence" value="ECO:0007669"/>
    <property type="project" value="InterPro"/>
</dbReference>
<dbReference type="EMBL" id="SMBX01000004">
    <property type="protein sequence ID" value="TCU98952.1"/>
    <property type="molecule type" value="Genomic_DNA"/>
</dbReference>
<dbReference type="AlphaFoldDB" id="A0A4R3V5T4"/>
<dbReference type="InterPro" id="IPR010921">
    <property type="entry name" value="Trp_repressor/repl_initiator"/>
</dbReference>
<dbReference type="NCBIfam" id="NF047595">
    <property type="entry name" value="IS66_ISRel24_TnpA"/>
    <property type="match status" value="1"/>
</dbReference>
<protein>
    <submittedName>
        <fullName evidence="1">Transposase</fullName>
    </submittedName>
</protein>
<dbReference type="GO" id="GO:0043565">
    <property type="term" value="F:sequence-specific DNA binding"/>
    <property type="evidence" value="ECO:0007669"/>
    <property type="project" value="InterPro"/>
</dbReference>
<dbReference type="InterPro" id="IPR002514">
    <property type="entry name" value="Transposase_8"/>
</dbReference>
<dbReference type="SUPFAM" id="SSF48295">
    <property type="entry name" value="TrpR-like"/>
    <property type="match status" value="1"/>
</dbReference>
<reference evidence="1 2" key="1">
    <citation type="submission" date="2019-03" db="EMBL/GenBank/DDBJ databases">
        <title>Genomic Encyclopedia of Type Strains, Phase IV (KMG-IV): sequencing the most valuable type-strain genomes for metagenomic binning, comparative biology and taxonomic classification.</title>
        <authorList>
            <person name="Goeker M."/>
        </authorList>
    </citation>
    <scope>NUCLEOTIDE SEQUENCE [LARGE SCALE GENOMIC DNA]</scope>
    <source>
        <strain evidence="1 2">DSM 100048</strain>
    </source>
</reference>